<accession>J0QZF4</accession>
<gene>
    <name evidence="4" type="ORF">ME5_01165</name>
</gene>
<dbReference type="CDD" id="cd04776">
    <property type="entry name" value="HTH_GnyR"/>
    <property type="match status" value="1"/>
</dbReference>
<sequence length="128" mass="15574">MHEYYSIGELTREFNLTARTLRYYEDQGLLVPFRRGRTRLYTHMDRRRLQQILRAKRLNFSLHEIAQLLTLSDKALYQEDKVKTILTEIKQKRMDLMQMRQDIDELSHDLDRIEEICFERLAELGVNR</sequence>
<keyword evidence="2" id="KW-0175">Coiled coil</keyword>
<keyword evidence="5" id="KW-1185">Reference proteome</keyword>
<dbReference type="PANTHER" id="PTHR30204">
    <property type="entry name" value="REDOX-CYCLING DRUG-SENSING TRANSCRIPTIONAL ACTIVATOR SOXR"/>
    <property type="match status" value="1"/>
</dbReference>
<dbReference type="RefSeq" id="WP_008039306.1">
    <property type="nucleotide sequence ID" value="NZ_JH725147.1"/>
</dbReference>
<dbReference type="PANTHER" id="PTHR30204:SF58">
    <property type="entry name" value="HTH-TYPE TRANSCRIPTIONAL REGULATOR YFMP"/>
    <property type="match status" value="1"/>
</dbReference>
<reference evidence="4 5" key="1">
    <citation type="submission" date="2012-03" db="EMBL/GenBank/DDBJ databases">
        <title>The Genome Sequence of Bartonella tamiae Th239.</title>
        <authorList>
            <consortium name="The Broad Institute Genome Sequencing Platform"/>
            <consortium name="The Broad Institute Genome Sequencing Center for Infectious Disease"/>
            <person name="Feldgarden M."/>
            <person name="Kirby J."/>
            <person name="Kosoy M."/>
            <person name="Birtles R."/>
            <person name="Probert W.S."/>
            <person name="Chiaraviglio L."/>
            <person name="Young S.K."/>
            <person name="Zeng Q."/>
            <person name="Gargeya S."/>
            <person name="Fitzgerald M."/>
            <person name="Haas B."/>
            <person name="Abouelleil A."/>
            <person name="Alvarado L."/>
            <person name="Arachchi H.M."/>
            <person name="Berlin A."/>
            <person name="Chapman S.B."/>
            <person name="Gearin G."/>
            <person name="Goldberg J."/>
            <person name="Griggs A."/>
            <person name="Gujja S."/>
            <person name="Hansen M."/>
            <person name="Heiman D."/>
            <person name="Howarth C."/>
            <person name="Larimer J."/>
            <person name="Lui A."/>
            <person name="MacDonald P.J.P."/>
            <person name="McCowen C."/>
            <person name="Montmayeur A."/>
            <person name="Murphy C."/>
            <person name="Neiman D."/>
            <person name="Pearson M."/>
            <person name="Priest M."/>
            <person name="Roberts A."/>
            <person name="Saif S."/>
            <person name="Shea T."/>
            <person name="Sisk P."/>
            <person name="Stolte C."/>
            <person name="Sykes S."/>
            <person name="Wortman J."/>
            <person name="Nusbaum C."/>
            <person name="Birren B."/>
        </authorList>
    </citation>
    <scope>NUCLEOTIDE SEQUENCE [LARGE SCALE GENOMIC DNA]</scope>
    <source>
        <strain evidence="4 5">Th239</strain>
    </source>
</reference>
<dbReference type="Proteomes" id="UP000008952">
    <property type="component" value="Unassembled WGS sequence"/>
</dbReference>
<evidence type="ECO:0000313" key="4">
    <source>
        <dbReference type="EMBL" id="EJF88614.1"/>
    </source>
</evidence>
<feature type="domain" description="HTH merR-type" evidence="3">
    <location>
        <begin position="4"/>
        <end position="71"/>
    </location>
</feature>
<organism evidence="4 5">
    <name type="scientific">Bartonella tamiae Th239</name>
    <dbReference type="NCBI Taxonomy" id="1094558"/>
    <lineage>
        <taxon>Bacteria</taxon>
        <taxon>Pseudomonadati</taxon>
        <taxon>Pseudomonadota</taxon>
        <taxon>Alphaproteobacteria</taxon>
        <taxon>Hyphomicrobiales</taxon>
        <taxon>Bartonellaceae</taxon>
        <taxon>Bartonella</taxon>
    </lineage>
</organism>
<dbReference type="PATRIC" id="fig|1094558.3.peg.1262"/>
<dbReference type="InterPro" id="IPR009061">
    <property type="entry name" value="DNA-bd_dom_put_sf"/>
</dbReference>
<evidence type="ECO:0000313" key="5">
    <source>
        <dbReference type="Proteomes" id="UP000008952"/>
    </source>
</evidence>
<name>J0QZF4_9HYPH</name>
<feature type="coiled-coil region" evidence="2">
    <location>
        <begin position="89"/>
        <end position="116"/>
    </location>
</feature>
<dbReference type="SUPFAM" id="SSF46955">
    <property type="entry name" value="Putative DNA-binding domain"/>
    <property type="match status" value="1"/>
</dbReference>
<dbReference type="InterPro" id="IPR047057">
    <property type="entry name" value="MerR_fam"/>
</dbReference>
<dbReference type="PROSITE" id="PS50937">
    <property type="entry name" value="HTH_MERR_2"/>
    <property type="match status" value="1"/>
</dbReference>
<protein>
    <recommendedName>
        <fullName evidence="3">HTH merR-type domain-containing protein</fullName>
    </recommendedName>
</protein>
<dbReference type="AlphaFoldDB" id="J0QZF4"/>
<evidence type="ECO:0000256" key="2">
    <source>
        <dbReference type="SAM" id="Coils"/>
    </source>
</evidence>
<dbReference type="HOGENOM" id="CLU_060077_3_1_5"/>
<dbReference type="Pfam" id="PF13411">
    <property type="entry name" value="MerR_1"/>
    <property type="match status" value="1"/>
</dbReference>
<dbReference type="EMBL" id="AIMB01000008">
    <property type="protein sequence ID" value="EJF88614.1"/>
    <property type="molecule type" value="Genomic_DNA"/>
</dbReference>
<dbReference type="SMART" id="SM00422">
    <property type="entry name" value="HTH_MERR"/>
    <property type="match status" value="1"/>
</dbReference>
<keyword evidence="1" id="KW-0238">DNA-binding</keyword>
<dbReference type="GO" id="GO:0003700">
    <property type="term" value="F:DNA-binding transcription factor activity"/>
    <property type="evidence" value="ECO:0007669"/>
    <property type="project" value="InterPro"/>
</dbReference>
<dbReference type="STRING" id="1094558.ME5_01165"/>
<evidence type="ECO:0000256" key="1">
    <source>
        <dbReference type="ARBA" id="ARBA00023125"/>
    </source>
</evidence>
<dbReference type="GO" id="GO:0003677">
    <property type="term" value="F:DNA binding"/>
    <property type="evidence" value="ECO:0007669"/>
    <property type="project" value="UniProtKB-KW"/>
</dbReference>
<comment type="caution">
    <text evidence="4">The sequence shown here is derived from an EMBL/GenBank/DDBJ whole genome shotgun (WGS) entry which is preliminary data.</text>
</comment>
<dbReference type="InterPro" id="IPR000551">
    <property type="entry name" value="MerR-type_HTH_dom"/>
</dbReference>
<evidence type="ECO:0000259" key="3">
    <source>
        <dbReference type="PROSITE" id="PS50937"/>
    </source>
</evidence>
<dbReference type="Gene3D" id="1.10.1660.10">
    <property type="match status" value="1"/>
</dbReference>
<proteinExistence type="predicted"/>
<dbReference type="eggNOG" id="COG0789">
    <property type="taxonomic scope" value="Bacteria"/>
</dbReference>
<dbReference type="OrthoDB" id="9803659at2"/>